<comment type="subcellular location">
    <subcellularLocation>
        <location evidence="1 10">Periplasm</location>
    </subcellularLocation>
</comment>
<comment type="subunit">
    <text evidence="3 10">Monomer.</text>
</comment>
<reference evidence="11 12" key="1">
    <citation type="submission" date="2018-08" db="EMBL/GenBank/DDBJ databases">
        <title>Wenzhouxiangella salilacus sp. nov., a novel bacterium isolated from a saline lake in Xinjiang Province, China.</title>
        <authorList>
            <person name="Han S."/>
        </authorList>
    </citation>
    <scope>NUCLEOTIDE SEQUENCE [LARGE SCALE GENOMIC DNA]</scope>
    <source>
        <strain evidence="11 12">XDB06</strain>
    </source>
</reference>
<dbReference type="PANTHER" id="PTHR35869">
    <property type="entry name" value="OUTER-MEMBRANE LIPOPROTEIN CARRIER PROTEIN"/>
    <property type="match status" value="1"/>
</dbReference>
<keyword evidence="12" id="KW-1185">Reference proteome</keyword>
<dbReference type="InterPro" id="IPR029046">
    <property type="entry name" value="LolA/LolB/LppX"/>
</dbReference>
<keyword evidence="6" id="KW-0732">Signal</keyword>
<protein>
    <recommendedName>
        <fullName evidence="4 10">Outer-membrane lipoprotein carrier protein</fullName>
    </recommendedName>
</protein>
<evidence type="ECO:0000313" key="11">
    <source>
        <dbReference type="EMBL" id="RFF31912.1"/>
    </source>
</evidence>
<evidence type="ECO:0000256" key="7">
    <source>
        <dbReference type="ARBA" id="ARBA00022764"/>
    </source>
</evidence>
<dbReference type="GO" id="GO:0042953">
    <property type="term" value="P:lipoprotein transport"/>
    <property type="evidence" value="ECO:0007669"/>
    <property type="project" value="InterPro"/>
</dbReference>
<comment type="caution">
    <text evidence="11">The sequence shown here is derived from an EMBL/GenBank/DDBJ whole genome shotgun (WGS) entry which is preliminary data.</text>
</comment>
<dbReference type="Pfam" id="PF03548">
    <property type="entry name" value="LolA"/>
    <property type="match status" value="1"/>
</dbReference>
<organism evidence="11 12">
    <name type="scientific">Wenzhouxiangella sediminis</name>
    <dbReference type="NCBI Taxonomy" id="1792836"/>
    <lineage>
        <taxon>Bacteria</taxon>
        <taxon>Pseudomonadati</taxon>
        <taxon>Pseudomonadota</taxon>
        <taxon>Gammaproteobacteria</taxon>
        <taxon>Chromatiales</taxon>
        <taxon>Wenzhouxiangellaceae</taxon>
        <taxon>Wenzhouxiangella</taxon>
    </lineage>
</organism>
<comment type="similarity">
    <text evidence="2 10">Belongs to the LolA family.</text>
</comment>
<dbReference type="CDD" id="cd16325">
    <property type="entry name" value="LolA"/>
    <property type="match status" value="1"/>
</dbReference>
<evidence type="ECO:0000256" key="6">
    <source>
        <dbReference type="ARBA" id="ARBA00022729"/>
    </source>
</evidence>
<evidence type="ECO:0000256" key="1">
    <source>
        <dbReference type="ARBA" id="ARBA00004418"/>
    </source>
</evidence>
<evidence type="ECO:0000256" key="2">
    <source>
        <dbReference type="ARBA" id="ARBA00007615"/>
    </source>
</evidence>
<dbReference type="EMBL" id="QUZK01000014">
    <property type="protein sequence ID" value="RFF31912.1"/>
    <property type="molecule type" value="Genomic_DNA"/>
</dbReference>
<evidence type="ECO:0000313" key="12">
    <source>
        <dbReference type="Proteomes" id="UP000260351"/>
    </source>
</evidence>
<dbReference type="InterPro" id="IPR018323">
    <property type="entry name" value="OM_lipoprot_carrier_LolA_Pbac"/>
</dbReference>
<proteinExistence type="inferred from homology"/>
<accession>A0A3E1KBD6</accession>
<evidence type="ECO:0000256" key="4">
    <source>
        <dbReference type="ARBA" id="ARBA00014035"/>
    </source>
</evidence>
<keyword evidence="8 10" id="KW-0653">Protein transport</keyword>
<evidence type="ECO:0000256" key="10">
    <source>
        <dbReference type="HAMAP-Rule" id="MF_00240"/>
    </source>
</evidence>
<evidence type="ECO:0000256" key="5">
    <source>
        <dbReference type="ARBA" id="ARBA00022448"/>
    </source>
</evidence>
<dbReference type="Gene3D" id="2.50.20.10">
    <property type="entry name" value="Lipoprotein localisation LolA/LolB/LppX"/>
    <property type="match status" value="1"/>
</dbReference>
<keyword evidence="11" id="KW-0449">Lipoprotein</keyword>
<dbReference type="Proteomes" id="UP000260351">
    <property type="component" value="Unassembled WGS sequence"/>
</dbReference>
<dbReference type="GO" id="GO:0044874">
    <property type="term" value="P:lipoprotein localization to outer membrane"/>
    <property type="evidence" value="ECO:0007669"/>
    <property type="project" value="UniProtKB-UniRule"/>
</dbReference>
<evidence type="ECO:0000256" key="9">
    <source>
        <dbReference type="ARBA" id="ARBA00023186"/>
    </source>
</evidence>
<evidence type="ECO:0000256" key="3">
    <source>
        <dbReference type="ARBA" id="ARBA00011245"/>
    </source>
</evidence>
<dbReference type="RefSeq" id="WP_116649570.1">
    <property type="nucleotide sequence ID" value="NZ_QUZK01000014.1"/>
</dbReference>
<keyword evidence="7 10" id="KW-0574">Periplasm</keyword>
<comment type="function">
    <text evidence="10">Participates in the translocation of lipoproteins from the inner membrane to the outer membrane. Only forms a complex with a lipoprotein if the residue after the N-terminal Cys is not an aspartate (The Asp acts as a targeting signal to indicate that the lipoprotein should stay in the inner membrane).</text>
</comment>
<dbReference type="NCBIfam" id="TIGR00547">
    <property type="entry name" value="lolA"/>
    <property type="match status" value="1"/>
</dbReference>
<gene>
    <name evidence="10 11" type="primary">lolA</name>
    <name evidence="11" type="ORF">DZC52_02655</name>
</gene>
<dbReference type="InterPro" id="IPR004564">
    <property type="entry name" value="OM_lipoprot_carrier_LolA-like"/>
</dbReference>
<dbReference type="SUPFAM" id="SSF89392">
    <property type="entry name" value="Prokaryotic lipoproteins and lipoprotein localization factors"/>
    <property type="match status" value="1"/>
</dbReference>
<keyword evidence="9 10" id="KW-0143">Chaperone</keyword>
<sequence length="203" mass="23138">MSEMIIDWLAAFLLTVSASGTPQDGRAQLDAFADGLDTLSGRFEQVTIDAEGRITEESSGELYYSRPDRFRWSYGEPFPQEIVADGEKLWHYDVSLEQVTVRDQPGADQSPLLVLMRPELLDRFYRVTASGRELIEFEPLEEGTDIVEGRLVFRDGLPWQLELQDSFGQLTRLRLLELTRNPQLDAELFEFTVPEGVDVLEGY</sequence>
<keyword evidence="5 10" id="KW-0813">Transport</keyword>
<dbReference type="OrthoDB" id="9787361at2"/>
<dbReference type="PANTHER" id="PTHR35869:SF1">
    <property type="entry name" value="OUTER-MEMBRANE LIPOPROTEIN CARRIER PROTEIN"/>
    <property type="match status" value="1"/>
</dbReference>
<evidence type="ECO:0000256" key="8">
    <source>
        <dbReference type="ARBA" id="ARBA00022927"/>
    </source>
</evidence>
<dbReference type="GO" id="GO:0030288">
    <property type="term" value="C:outer membrane-bounded periplasmic space"/>
    <property type="evidence" value="ECO:0007669"/>
    <property type="project" value="TreeGrafter"/>
</dbReference>
<name>A0A3E1KBD6_9GAMM</name>
<dbReference type="HAMAP" id="MF_00240">
    <property type="entry name" value="LolA"/>
    <property type="match status" value="1"/>
</dbReference>
<dbReference type="AlphaFoldDB" id="A0A3E1KBD6"/>